<evidence type="ECO:0008006" key="5">
    <source>
        <dbReference type="Google" id="ProtNLM"/>
    </source>
</evidence>
<proteinExistence type="predicted"/>
<accession>A0A517YUN0</accession>
<keyword evidence="2" id="KW-0472">Membrane</keyword>
<evidence type="ECO:0000256" key="2">
    <source>
        <dbReference type="SAM" id="Phobius"/>
    </source>
</evidence>
<keyword evidence="4" id="KW-1185">Reference proteome</keyword>
<protein>
    <recommendedName>
        <fullName evidence="5">Type II secretion system protein</fullName>
    </recommendedName>
</protein>
<dbReference type="Proteomes" id="UP000317369">
    <property type="component" value="Chromosome"/>
</dbReference>
<organism evidence="3 4">
    <name type="scientific">Poriferisphaera corsica</name>
    <dbReference type="NCBI Taxonomy" id="2528020"/>
    <lineage>
        <taxon>Bacteria</taxon>
        <taxon>Pseudomonadati</taxon>
        <taxon>Planctomycetota</taxon>
        <taxon>Phycisphaerae</taxon>
        <taxon>Phycisphaerales</taxon>
        <taxon>Phycisphaeraceae</taxon>
        <taxon>Poriferisphaera</taxon>
    </lineage>
</organism>
<dbReference type="KEGG" id="pcor:KS4_19880"/>
<feature type="region of interest" description="Disordered" evidence="1">
    <location>
        <begin position="154"/>
        <end position="181"/>
    </location>
</feature>
<keyword evidence="2" id="KW-0812">Transmembrane</keyword>
<feature type="compositionally biased region" description="Polar residues" evidence="1">
    <location>
        <begin position="155"/>
        <end position="175"/>
    </location>
</feature>
<evidence type="ECO:0000313" key="4">
    <source>
        <dbReference type="Proteomes" id="UP000317369"/>
    </source>
</evidence>
<sequence length="181" mass="19998">MQRSDRHEPNKGGAARVHRSMGLSLAETLFTAVVLAIVLGILVFISQNVRKRGEIEETEYRLSALNSALKVFYEKPNAMLPADTSNVLIQLLDEPSSAKLLKDIPINVVSEGDTGRQRVEILDGFDNPIRYITPEQRGNEIGDFVSAGADRMFGDSTNQTQHGSKQSVDNMFGSETETKME</sequence>
<gene>
    <name evidence="3" type="ORF">KS4_19880</name>
</gene>
<dbReference type="InterPro" id="IPR045584">
    <property type="entry name" value="Pilin-like"/>
</dbReference>
<name>A0A517YUN0_9BACT</name>
<dbReference type="AlphaFoldDB" id="A0A517YUN0"/>
<feature type="transmembrane region" description="Helical" evidence="2">
    <location>
        <begin position="21"/>
        <end position="45"/>
    </location>
</feature>
<dbReference type="SUPFAM" id="SSF54523">
    <property type="entry name" value="Pili subunits"/>
    <property type="match status" value="1"/>
</dbReference>
<evidence type="ECO:0000313" key="3">
    <source>
        <dbReference type="EMBL" id="QDU33928.1"/>
    </source>
</evidence>
<keyword evidence="2" id="KW-1133">Transmembrane helix</keyword>
<reference evidence="3 4" key="1">
    <citation type="submission" date="2019-02" db="EMBL/GenBank/DDBJ databases">
        <title>Deep-cultivation of Planctomycetes and their phenomic and genomic characterization uncovers novel biology.</title>
        <authorList>
            <person name="Wiegand S."/>
            <person name="Jogler M."/>
            <person name="Boedeker C."/>
            <person name="Pinto D."/>
            <person name="Vollmers J."/>
            <person name="Rivas-Marin E."/>
            <person name="Kohn T."/>
            <person name="Peeters S.H."/>
            <person name="Heuer A."/>
            <person name="Rast P."/>
            <person name="Oberbeckmann S."/>
            <person name="Bunk B."/>
            <person name="Jeske O."/>
            <person name="Meyerdierks A."/>
            <person name="Storesund J.E."/>
            <person name="Kallscheuer N."/>
            <person name="Luecker S."/>
            <person name="Lage O.M."/>
            <person name="Pohl T."/>
            <person name="Merkel B.J."/>
            <person name="Hornburger P."/>
            <person name="Mueller R.-W."/>
            <person name="Bruemmer F."/>
            <person name="Labrenz M."/>
            <person name="Spormann A.M."/>
            <person name="Op den Camp H."/>
            <person name="Overmann J."/>
            <person name="Amann R."/>
            <person name="Jetten M.S.M."/>
            <person name="Mascher T."/>
            <person name="Medema M.H."/>
            <person name="Devos D.P."/>
            <person name="Kaster A.-K."/>
            <person name="Ovreas L."/>
            <person name="Rohde M."/>
            <person name="Galperin M.Y."/>
            <person name="Jogler C."/>
        </authorList>
    </citation>
    <scope>NUCLEOTIDE SEQUENCE [LARGE SCALE GENOMIC DNA]</scope>
    <source>
        <strain evidence="3 4">KS4</strain>
    </source>
</reference>
<dbReference type="EMBL" id="CP036425">
    <property type="protein sequence ID" value="QDU33928.1"/>
    <property type="molecule type" value="Genomic_DNA"/>
</dbReference>
<evidence type="ECO:0000256" key="1">
    <source>
        <dbReference type="SAM" id="MobiDB-lite"/>
    </source>
</evidence>